<dbReference type="RefSeq" id="WP_251812074.1">
    <property type="nucleotide sequence ID" value="NZ_CP101527.1"/>
</dbReference>
<protein>
    <submittedName>
        <fullName evidence="1">Uncharacterized protein</fullName>
    </submittedName>
</protein>
<organism evidence="1 2">
    <name type="scientific">Alkalimarinus sediminis</name>
    <dbReference type="NCBI Taxonomy" id="1632866"/>
    <lineage>
        <taxon>Bacteria</taxon>
        <taxon>Pseudomonadati</taxon>
        <taxon>Pseudomonadota</taxon>
        <taxon>Gammaproteobacteria</taxon>
        <taxon>Alteromonadales</taxon>
        <taxon>Alteromonadaceae</taxon>
        <taxon>Alkalimarinus</taxon>
    </lineage>
</organism>
<keyword evidence="2" id="KW-1185">Reference proteome</keyword>
<proteinExistence type="predicted"/>
<dbReference type="AlphaFoldDB" id="A0A9E8HKF8"/>
<sequence length="153" mass="17143">MSKMQYHSLFALGLGVVLGLSDDVYGHDPIFSPGPHVLFEGGKEVHAEFHRSERGNETENEATIALNYGLTGDWVAGLELPYQYLKGSDERNDGIGDLTFSTKYRFWRLDSLGVQESMATLFKVKPDTASSGESPPLEPDYRRRRIVCCQLLE</sequence>
<evidence type="ECO:0000313" key="2">
    <source>
        <dbReference type="Proteomes" id="UP001164472"/>
    </source>
</evidence>
<name>A0A9E8HKF8_9ALTE</name>
<evidence type="ECO:0000313" key="1">
    <source>
        <dbReference type="EMBL" id="UZW76290.1"/>
    </source>
</evidence>
<accession>A0A9E8HKF8</accession>
<dbReference type="Proteomes" id="UP001164472">
    <property type="component" value="Chromosome"/>
</dbReference>
<gene>
    <name evidence="1" type="ORF">NNL22_06820</name>
</gene>
<dbReference type="KEGG" id="asem:NNL22_06820"/>
<reference evidence="1" key="1">
    <citation type="submission" date="2022-07" db="EMBL/GenBank/DDBJ databases">
        <title>Alkalimarinus sp. nov., isolated from gut of a Alitta virens.</title>
        <authorList>
            <person name="Yang A.I."/>
            <person name="Shin N.-R."/>
        </authorList>
    </citation>
    <scope>NUCLEOTIDE SEQUENCE</scope>
    <source>
        <strain evidence="1">FA028</strain>
    </source>
</reference>
<dbReference type="EMBL" id="CP101527">
    <property type="protein sequence ID" value="UZW76290.1"/>
    <property type="molecule type" value="Genomic_DNA"/>
</dbReference>